<evidence type="ECO:0000256" key="4">
    <source>
        <dbReference type="ARBA" id="ARBA00022692"/>
    </source>
</evidence>
<reference evidence="10" key="1">
    <citation type="submission" date="2023-06" db="EMBL/GenBank/DDBJ databases">
        <authorList>
            <person name="Delattre M."/>
        </authorList>
    </citation>
    <scope>NUCLEOTIDE SEQUENCE</scope>
    <source>
        <strain evidence="10">AF72</strain>
    </source>
</reference>
<evidence type="ECO:0000256" key="5">
    <source>
        <dbReference type="ARBA" id="ARBA00022989"/>
    </source>
</evidence>
<feature type="transmembrane region" description="Helical" evidence="8">
    <location>
        <begin position="287"/>
        <end position="309"/>
    </location>
</feature>
<keyword evidence="11" id="KW-1185">Reference proteome</keyword>
<evidence type="ECO:0000313" key="10">
    <source>
        <dbReference type="EMBL" id="CAJ0584493.1"/>
    </source>
</evidence>
<keyword evidence="4 7" id="KW-0812">Transmembrane</keyword>
<proteinExistence type="predicted"/>
<evidence type="ECO:0000256" key="2">
    <source>
        <dbReference type="ARBA" id="ARBA00004760"/>
    </source>
</evidence>
<dbReference type="GO" id="GO:0016020">
    <property type="term" value="C:membrane"/>
    <property type="evidence" value="ECO:0007669"/>
    <property type="project" value="UniProtKB-SubCell"/>
</dbReference>
<evidence type="ECO:0000313" key="11">
    <source>
        <dbReference type="Proteomes" id="UP001177023"/>
    </source>
</evidence>
<comment type="caution">
    <text evidence="10">The sequence shown here is derived from an EMBL/GenBank/DDBJ whole genome shotgun (WGS) entry which is preliminary data.</text>
</comment>
<dbReference type="EMBL" id="CATQJA010002696">
    <property type="protein sequence ID" value="CAJ0584493.1"/>
    <property type="molecule type" value="Genomic_DNA"/>
</dbReference>
<evidence type="ECO:0000256" key="6">
    <source>
        <dbReference type="ARBA" id="ARBA00023136"/>
    </source>
</evidence>
<comment type="pathway">
    <text evidence="2">Lipid metabolism; sphingolipid metabolism.</text>
</comment>
<name>A0AA36G903_9BILA</name>
<gene>
    <name evidence="10" type="ORF">MSPICULIGERA_LOCUS22546</name>
</gene>
<dbReference type="AlphaFoldDB" id="A0AA36G903"/>
<protein>
    <recommendedName>
        <fullName evidence="9">TLC domain-containing protein</fullName>
    </recommendedName>
</protein>
<dbReference type="PIRSF" id="PIRSF005225">
    <property type="entry name" value="LAG1_LAC1"/>
    <property type="match status" value="1"/>
</dbReference>
<dbReference type="PROSITE" id="PS50922">
    <property type="entry name" value="TLC"/>
    <property type="match status" value="1"/>
</dbReference>
<dbReference type="PANTHER" id="PTHR12560:SF58">
    <property type="entry name" value="CERAMIDE SYNTHASE 1"/>
    <property type="match status" value="1"/>
</dbReference>
<dbReference type="Pfam" id="PF03798">
    <property type="entry name" value="TRAM_LAG1_CLN8"/>
    <property type="match status" value="1"/>
</dbReference>
<evidence type="ECO:0000259" key="9">
    <source>
        <dbReference type="PROSITE" id="PS50922"/>
    </source>
</evidence>
<feature type="transmembrane region" description="Helical" evidence="8">
    <location>
        <begin position="52"/>
        <end position="79"/>
    </location>
</feature>
<feature type="transmembrane region" description="Helical" evidence="8">
    <location>
        <begin position="249"/>
        <end position="267"/>
    </location>
</feature>
<feature type="domain" description="TLC" evidence="9">
    <location>
        <begin position="104"/>
        <end position="319"/>
    </location>
</feature>
<dbReference type="GO" id="GO:0046513">
    <property type="term" value="P:ceramide biosynthetic process"/>
    <property type="evidence" value="ECO:0007669"/>
    <property type="project" value="InterPro"/>
</dbReference>
<evidence type="ECO:0000256" key="7">
    <source>
        <dbReference type="PROSITE-ProRule" id="PRU00205"/>
    </source>
</evidence>
<dbReference type="InterPro" id="IPR006634">
    <property type="entry name" value="TLC-dom"/>
</dbReference>
<evidence type="ECO:0000256" key="1">
    <source>
        <dbReference type="ARBA" id="ARBA00004141"/>
    </source>
</evidence>
<organism evidence="10 11">
    <name type="scientific">Mesorhabditis spiculigera</name>
    <dbReference type="NCBI Taxonomy" id="96644"/>
    <lineage>
        <taxon>Eukaryota</taxon>
        <taxon>Metazoa</taxon>
        <taxon>Ecdysozoa</taxon>
        <taxon>Nematoda</taxon>
        <taxon>Chromadorea</taxon>
        <taxon>Rhabditida</taxon>
        <taxon>Rhabditina</taxon>
        <taxon>Rhabditomorpha</taxon>
        <taxon>Rhabditoidea</taxon>
        <taxon>Rhabditidae</taxon>
        <taxon>Mesorhabditinae</taxon>
        <taxon>Mesorhabditis</taxon>
    </lineage>
</organism>
<feature type="transmembrane region" description="Helical" evidence="8">
    <location>
        <begin position="183"/>
        <end position="201"/>
    </location>
</feature>
<sequence>MLPPEYTLDDPRLYRVETADPLTLLRLCKESITHFLHRYWQLHPGESLTSTFIAHVSSLAISSTAIYTVLALALLFTVLRYALQYAVGRWVHHHHVSPLVAHKISEAAWKLLYYGGIWAYVAVLHVDHLNTFRDPLIMWEGWESGKAPGYDMSVVVLYAIQTGFYVHSVWATLYMDQWRQDSIIMLLHHFVAVLLLALSYADNYTLAGALVFLLQDNSDALLEFAKLCVYLKRRTNGDYYPLVDITGKVFLQLFAIIWMIFRLYWYPCKLLYATIYGGVYLGPQDSPVFPIIGGLLLLLYLLNVFWFNFIARMCVRVLSTGEDPEDNREYDTTALSGKSVSQRLKEIKTRKGKRD</sequence>
<dbReference type="SMART" id="SM00724">
    <property type="entry name" value="TLC"/>
    <property type="match status" value="1"/>
</dbReference>
<dbReference type="PANTHER" id="PTHR12560">
    <property type="entry name" value="LONGEVITY ASSURANCE FACTOR 1 LAG1"/>
    <property type="match status" value="1"/>
</dbReference>
<feature type="transmembrane region" description="Helical" evidence="8">
    <location>
        <begin position="152"/>
        <end position="171"/>
    </location>
</feature>
<evidence type="ECO:0000256" key="3">
    <source>
        <dbReference type="ARBA" id="ARBA00004991"/>
    </source>
</evidence>
<dbReference type="Proteomes" id="UP001177023">
    <property type="component" value="Unassembled WGS sequence"/>
</dbReference>
<dbReference type="InterPro" id="IPR016439">
    <property type="entry name" value="Lag1/Lac1-like"/>
</dbReference>
<dbReference type="GO" id="GO:0050291">
    <property type="term" value="F:sphingosine N-acyltransferase activity"/>
    <property type="evidence" value="ECO:0007669"/>
    <property type="project" value="InterPro"/>
</dbReference>
<keyword evidence="5 8" id="KW-1133">Transmembrane helix</keyword>
<accession>A0AA36G903</accession>
<comment type="pathway">
    <text evidence="3">Sphingolipid metabolism.</text>
</comment>
<comment type="subcellular location">
    <subcellularLocation>
        <location evidence="1">Membrane</location>
        <topology evidence="1">Multi-pass membrane protein</topology>
    </subcellularLocation>
</comment>
<feature type="non-terminal residue" evidence="10">
    <location>
        <position position="1"/>
    </location>
</feature>
<evidence type="ECO:0000256" key="8">
    <source>
        <dbReference type="SAM" id="Phobius"/>
    </source>
</evidence>
<keyword evidence="6 7" id="KW-0472">Membrane</keyword>